<proteinExistence type="predicted"/>
<sequence>MNAHEDAVVVPLVPLHSEPTTEVMLRMLLNREALLIDRVEAPDRIYKSGMVAQSSGAFAKALGQAVGHAGRAVGQAGRAVPAEQLYRVILPTGAMARDLVPAIGGGFRGMVRAAGSTKFAGHARLVPAAGAAGVGGVAVAAGPLIAAVALATAGELLAQHQINRKLDSIRSVVIDLIVRQDDHERSVLTTASQQARKVASYLLDQAQIPSISSAPHAFGELDTLTNTYIDRLGRWRDAVAKHEGSDRVYTQDLMTALVGKKDNPIQEFERMVVQTYEALALRARVVVLEKIATEFSNADRSLPHVESVLRDELSLLADHQAGLVGLLDDLNVVQIDSSRVPIAFAGKGTLNARTSFGRLSRALHAAPDSLPMLTSADQTVLELSPSRAGFDVVVPQTA</sequence>
<keyword evidence="2" id="KW-1185">Reference proteome</keyword>
<dbReference type="RefSeq" id="WP_147826316.1">
    <property type="nucleotide sequence ID" value="NZ_BAAARG010000001.1"/>
</dbReference>
<evidence type="ECO:0000313" key="2">
    <source>
        <dbReference type="Proteomes" id="UP000321196"/>
    </source>
</evidence>
<dbReference type="Proteomes" id="UP000321196">
    <property type="component" value="Unassembled WGS sequence"/>
</dbReference>
<accession>A0A5C8HKP7</accession>
<dbReference type="AlphaFoldDB" id="A0A5C8HKP7"/>
<dbReference type="OrthoDB" id="5175506at2"/>
<name>A0A5C8HKP7_9MICO</name>
<reference evidence="1 2" key="1">
    <citation type="submission" date="2019-08" db="EMBL/GenBank/DDBJ databases">
        <authorList>
            <person name="Dong K."/>
        </authorList>
    </citation>
    <scope>NUCLEOTIDE SEQUENCE [LARGE SCALE GENOMIC DNA]</scope>
    <source>
        <strain evidence="1 2">M4-8</strain>
    </source>
</reference>
<evidence type="ECO:0000313" key="1">
    <source>
        <dbReference type="EMBL" id="TXK03385.1"/>
    </source>
</evidence>
<comment type="caution">
    <text evidence="1">The sequence shown here is derived from an EMBL/GenBank/DDBJ whole genome shotgun (WGS) entry which is preliminary data.</text>
</comment>
<gene>
    <name evidence="1" type="ORF">FVP60_10875</name>
</gene>
<organism evidence="1 2">
    <name type="scientific">Microbacterium mitrae</name>
    <dbReference type="NCBI Taxonomy" id="664640"/>
    <lineage>
        <taxon>Bacteria</taxon>
        <taxon>Bacillati</taxon>
        <taxon>Actinomycetota</taxon>
        <taxon>Actinomycetes</taxon>
        <taxon>Micrococcales</taxon>
        <taxon>Microbacteriaceae</taxon>
        <taxon>Microbacterium</taxon>
    </lineage>
</organism>
<protein>
    <submittedName>
        <fullName evidence="1">Uncharacterized protein</fullName>
    </submittedName>
</protein>
<dbReference type="EMBL" id="VRSW01000004">
    <property type="protein sequence ID" value="TXK03385.1"/>
    <property type="molecule type" value="Genomic_DNA"/>
</dbReference>